<evidence type="ECO:0000256" key="10">
    <source>
        <dbReference type="SAM" id="SignalP"/>
    </source>
</evidence>
<dbReference type="AlphaFoldDB" id="A0A915IXP7"/>
<evidence type="ECO:0000313" key="11">
    <source>
        <dbReference type="Proteomes" id="UP000887565"/>
    </source>
</evidence>
<dbReference type="Pfam" id="PF00057">
    <property type="entry name" value="Ldl_recept_a"/>
    <property type="match status" value="1"/>
</dbReference>
<dbReference type="GO" id="GO:0012505">
    <property type="term" value="C:endomembrane system"/>
    <property type="evidence" value="ECO:0007669"/>
    <property type="project" value="UniProtKB-SubCell"/>
</dbReference>
<dbReference type="PROSITE" id="PS01209">
    <property type="entry name" value="LDLRA_1"/>
    <property type="match status" value="1"/>
</dbReference>
<feature type="disulfide bond" evidence="8">
    <location>
        <begin position="231"/>
        <end position="243"/>
    </location>
</feature>
<feature type="disulfide bond" evidence="8">
    <location>
        <begin position="164"/>
        <end position="176"/>
    </location>
</feature>
<accession>A0A915IXP7</accession>
<sequence>MTFYNNKVLVAIALRTLLHLVNLDFQPSMKDKDSIVYQMVSADLTTALEALFINAPGVQFALILDFEKAKSGVGSYAHVDIASVDPQDEMLIRGTLEKTVASGKLGHFTLSNESFEVGRVDMQFDPRIAQAAAVETSVPLPVLSFPSPLDFHRGKPFRFSVGRCPEGYYECMSRHCLDVQRWCDGVEDCPEADDEKYCKKSVSTLTGANESQCRESEDCSGPDCQSHRDSCRKGDFKCLSGECISNDRRCNKIVDCADGSDEQGCLITRPSCTDGSAPKQAKYTVESFGQLFDEQFGYIEYNPNYILMGQTVPHQNEPVANKNTRNDPPQTERWSTDRQKDVFLEKLVQSAVETSPDFRVKRNAGYTNGAF</sequence>
<name>A0A915IXP7_ROMCU</name>
<dbReference type="InterPro" id="IPR002172">
    <property type="entry name" value="LDrepeatLR_classA_rpt"/>
</dbReference>
<dbReference type="SUPFAM" id="SSF57424">
    <property type="entry name" value="LDL receptor-like module"/>
    <property type="match status" value="2"/>
</dbReference>
<evidence type="ECO:0000256" key="6">
    <source>
        <dbReference type="ARBA" id="ARBA00023136"/>
    </source>
</evidence>
<dbReference type="PANTHER" id="PTHR24270">
    <property type="entry name" value="LOW-DENSITY LIPOPROTEIN RECEPTOR-RELATED"/>
    <property type="match status" value="1"/>
</dbReference>
<dbReference type="SMART" id="SM00192">
    <property type="entry name" value="LDLa"/>
    <property type="match status" value="2"/>
</dbReference>
<dbReference type="Gene3D" id="4.10.400.10">
    <property type="entry name" value="Low-density Lipoprotein Receptor"/>
    <property type="match status" value="2"/>
</dbReference>
<feature type="disulfide bond" evidence="8">
    <location>
        <begin position="183"/>
        <end position="198"/>
    </location>
</feature>
<evidence type="ECO:0000256" key="9">
    <source>
        <dbReference type="SAM" id="MobiDB-lite"/>
    </source>
</evidence>
<dbReference type="InterPro" id="IPR050685">
    <property type="entry name" value="LDLR"/>
</dbReference>
<evidence type="ECO:0000256" key="4">
    <source>
        <dbReference type="ARBA" id="ARBA00022737"/>
    </source>
</evidence>
<feature type="compositionally biased region" description="Polar residues" evidence="9">
    <location>
        <begin position="321"/>
        <end position="333"/>
    </location>
</feature>
<feature type="chain" id="PRO_5037436190" evidence="10">
    <location>
        <begin position="24"/>
        <end position="371"/>
    </location>
</feature>
<reference evidence="12" key="1">
    <citation type="submission" date="2022-11" db="UniProtKB">
        <authorList>
            <consortium name="WormBaseParasite"/>
        </authorList>
    </citation>
    <scope>IDENTIFICATION</scope>
</reference>
<feature type="disulfide bond" evidence="8">
    <location>
        <begin position="238"/>
        <end position="256"/>
    </location>
</feature>
<evidence type="ECO:0000256" key="2">
    <source>
        <dbReference type="ARBA" id="ARBA00004308"/>
    </source>
</evidence>
<protein>
    <submittedName>
        <fullName evidence="12">Uncharacterized protein</fullName>
    </submittedName>
</protein>
<dbReference type="CDD" id="cd00112">
    <property type="entry name" value="LDLa"/>
    <property type="match status" value="2"/>
</dbReference>
<keyword evidence="11" id="KW-1185">Reference proteome</keyword>
<dbReference type="InterPro" id="IPR036055">
    <property type="entry name" value="LDL_receptor-like_sf"/>
</dbReference>
<dbReference type="InterPro" id="IPR023415">
    <property type="entry name" value="LDLR_class-A_CS"/>
</dbReference>
<evidence type="ECO:0000256" key="7">
    <source>
        <dbReference type="ARBA" id="ARBA00023157"/>
    </source>
</evidence>
<evidence type="ECO:0000256" key="3">
    <source>
        <dbReference type="ARBA" id="ARBA00022692"/>
    </source>
</evidence>
<dbReference type="GO" id="GO:0016192">
    <property type="term" value="P:vesicle-mediated transport"/>
    <property type="evidence" value="ECO:0007669"/>
    <property type="project" value="UniProtKB-ARBA"/>
</dbReference>
<evidence type="ECO:0000313" key="12">
    <source>
        <dbReference type="WBParaSite" id="nRc.2.0.1.t18869-RA"/>
    </source>
</evidence>
<dbReference type="PROSITE" id="PS50068">
    <property type="entry name" value="LDLRA_2"/>
    <property type="match status" value="2"/>
</dbReference>
<proteinExistence type="predicted"/>
<dbReference type="WBParaSite" id="nRc.2.0.1.t18869-RA">
    <property type="protein sequence ID" value="nRc.2.0.1.t18869-RA"/>
    <property type="gene ID" value="nRc.2.0.1.g18869"/>
</dbReference>
<keyword evidence="3" id="KW-0812">Transmembrane</keyword>
<keyword evidence="6" id="KW-0472">Membrane</keyword>
<dbReference type="PRINTS" id="PR00261">
    <property type="entry name" value="LDLRECEPTOR"/>
</dbReference>
<feature type="signal peptide" evidence="10">
    <location>
        <begin position="1"/>
        <end position="23"/>
    </location>
</feature>
<evidence type="ECO:0000256" key="1">
    <source>
        <dbReference type="ARBA" id="ARBA00004167"/>
    </source>
</evidence>
<keyword evidence="5" id="KW-1133">Transmembrane helix</keyword>
<comment type="subcellular location">
    <subcellularLocation>
        <location evidence="2">Endomembrane system</location>
    </subcellularLocation>
    <subcellularLocation>
        <location evidence="1">Membrane</location>
        <topology evidence="1">Single-pass membrane protein</topology>
    </subcellularLocation>
</comment>
<evidence type="ECO:0000256" key="5">
    <source>
        <dbReference type="ARBA" id="ARBA00022989"/>
    </source>
</evidence>
<feature type="disulfide bond" evidence="8">
    <location>
        <begin position="171"/>
        <end position="189"/>
    </location>
</feature>
<keyword evidence="4" id="KW-0677">Repeat</keyword>
<dbReference type="Proteomes" id="UP000887565">
    <property type="component" value="Unplaced"/>
</dbReference>
<feature type="region of interest" description="Disordered" evidence="9">
    <location>
        <begin position="316"/>
        <end position="336"/>
    </location>
</feature>
<keyword evidence="10" id="KW-0732">Signal</keyword>
<dbReference type="GO" id="GO:0005886">
    <property type="term" value="C:plasma membrane"/>
    <property type="evidence" value="ECO:0007669"/>
    <property type="project" value="TreeGrafter"/>
</dbReference>
<keyword evidence="7 8" id="KW-1015">Disulfide bond</keyword>
<organism evidence="11 12">
    <name type="scientific">Romanomermis culicivorax</name>
    <name type="common">Nematode worm</name>
    <dbReference type="NCBI Taxonomy" id="13658"/>
    <lineage>
        <taxon>Eukaryota</taxon>
        <taxon>Metazoa</taxon>
        <taxon>Ecdysozoa</taxon>
        <taxon>Nematoda</taxon>
        <taxon>Enoplea</taxon>
        <taxon>Dorylaimia</taxon>
        <taxon>Mermithida</taxon>
        <taxon>Mermithoidea</taxon>
        <taxon>Mermithidae</taxon>
        <taxon>Romanomermis</taxon>
    </lineage>
</organism>
<evidence type="ECO:0000256" key="8">
    <source>
        <dbReference type="PROSITE-ProRule" id="PRU00124"/>
    </source>
</evidence>
<feature type="disulfide bond" evidence="8">
    <location>
        <begin position="250"/>
        <end position="265"/>
    </location>
</feature>